<comment type="caution">
    <text evidence="1">The sequence shown here is derived from an EMBL/GenBank/DDBJ whole genome shotgun (WGS) entry which is preliminary data.</text>
</comment>
<dbReference type="PANTHER" id="PTHR32134:SF183">
    <property type="entry name" value="FNIP REPEAT-CONTAINING PROTEIN-RELATED"/>
    <property type="match status" value="1"/>
</dbReference>
<accession>A0ABP0RLM2</accession>
<dbReference type="EMBL" id="CAXAMN010026250">
    <property type="protein sequence ID" value="CAK9101523.1"/>
    <property type="molecule type" value="Genomic_DNA"/>
</dbReference>
<dbReference type="Proteomes" id="UP001642484">
    <property type="component" value="Unassembled WGS sequence"/>
</dbReference>
<keyword evidence="3" id="KW-1185">Reference proteome</keyword>
<proteinExistence type="predicted"/>
<dbReference type="EMBL" id="CAXAMN010029016">
    <property type="protein sequence ID" value="CAK9118433.1"/>
    <property type="molecule type" value="Genomic_DNA"/>
</dbReference>
<dbReference type="InterPro" id="IPR051251">
    <property type="entry name" value="STK_FNIP-Repeat"/>
</dbReference>
<protein>
    <submittedName>
        <fullName evidence="1">Uncharacterized protein</fullName>
    </submittedName>
</protein>
<evidence type="ECO:0000313" key="3">
    <source>
        <dbReference type="Proteomes" id="UP001642484"/>
    </source>
</evidence>
<evidence type="ECO:0000313" key="1">
    <source>
        <dbReference type="EMBL" id="CAK9101523.1"/>
    </source>
</evidence>
<reference evidence="1 3" key="1">
    <citation type="submission" date="2024-02" db="EMBL/GenBank/DDBJ databases">
        <authorList>
            <person name="Chen Y."/>
            <person name="Shah S."/>
            <person name="Dougan E. K."/>
            <person name="Thang M."/>
            <person name="Chan C."/>
        </authorList>
    </citation>
    <scope>NUCLEOTIDE SEQUENCE [LARGE SCALE GENOMIC DNA]</scope>
</reference>
<organism evidence="1 3">
    <name type="scientific">Durusdinium trenchii</name>
    <dbReference type="NCBI Taxonomy" id="1381693"/>
    <lineage>
        <taxon>Eukaryota</taxon>
        <taxon>Sar</taxon>
        <taxon>Alveolata</taxon>
        <taxon>Dinophyceae</taxon>
        <taxon>Suessiales</taxon>
        <taxon>Symbiodiniaceae</taxon>
        <taxon>Durusdinium</taxon>
    </lineage>
</organism>
<name>A0ABP0RLM2_9DINO</name>
<gene>
    <name evidence="1" type="ORF">CCMP2556_LOCUS47858</name>
    <name evidence="2" type="ORF">CCMP2556_LOCUS55517</name>
</gene>
<dbReference type="PANTHER" id="PTHR32134">
    <property type="entry name" value="FNIP REPEAT-CONTAINING PROTEIN"/>
    <property type="match status" value="1"/>
</dbReference>
<evidence type="ECO:0000313" key="2">
    <source>
        <dbReference type="EMBL" id="CAK9118433.1"/>
    </source>
</evidence>
<sequence>MIRDRLPSKAGARVSVLKGTEKLSLKKTLSEEGLVEGGSAFLSYAYEAANLQEAWTCIKGLPVEDESMALEGIQEVEGLDEPTQLRNLVSIKSLSFGNMFNQTLKGVAWPSTLESLHIGNWFNKSLEGAAWPNTLQSLSLGFDFNQTLEGVI</sequence>